<dbReference type="Proteomes" id="UP000823674">
    <property type="component" value="Chromosome A02"/>
</dbReference>
<comment type="caution">
    <text evidence="2">The sequence shown here is derived from an EMBL/GenBank/DDBJ whole genome shotgun (WGS) entry which is preliminary data.</text>
</comment>
<evidence type="ECO:0000313" key="2">
    <source>
        <dbReference type="EMBL" id="KAG5409713.1"/>
    </source>
</evidence>
<accession>A0ABQ7NFN7</accession>
<gene>
    <name evidence="2" type="primary">A02g503200.1_BraROA</name>
    <name evidence="2" type="ORF">IGI04_006032</name>
</gene>
<keyword evidence="3" id="KW-1185">Reference proteome</keyword>
<sequence>MANSFSDLQTGHSSSSVEDGLLRFWESRIFHRGRELMGVDMLLLNSQRRKLKGGLPGRSGSSTAKILGKDMESRQKGLLSGEGTPESVSGRQDRVYSVLKRGRR</sequence>
<evidence type="ECO:0000313" key="3">
    <source>
        <dbReference type="Proteomes" id="UP000823674"/>
    </source>
</evidence>
<evidence type="ECO:0000256" key="1">
    <source>
        <dbReference type="SAM" id="MobiDB-lite"/>
    </source>
</evidence>
<feature type="region of interest" description="Disordered" evidence="1">
    <location>
        <begin position="51"/>
        <end position="104"/>
    </location>
</feature>
<reference evidence="2 3" key="1">
    <citation type="submission" date="2021-03" db="EMBL/GenBank/DDBJ databases">
        <authorList>
            <person name="King G.J."/>
            <person name="Bancroft I."/>
            <person name="Baten A."/>
            <person name="Bloomfield J."/>
            <person name="Borpatragohain P."/>
            <person name="He Z."/>
            <person name="Irish N."/>
            <person name="Irwin J."/>
            <person name="Liu K."/>
            <person name="Mauleon R.P."/>
            <person name="Moore J."/>
            <person name="Morris R."/>
            <person name="Ostergaard L."/>
            <person name="Wang B."/>
            <person name="Wells R."/>
        </authorList>
    </citation>
    <scope>NUCLEOTIDE SEQUENCE [LARGE SCALE GENOMIC DNA]</scope>
    <source>
        <strain evidence="2">R-o-18</strain>
        <tissue evidence="2">Leaf</tissue>
    </source>
</reference>
<organism evidence="2 3">
    <name type="scientific">Brassica rapa subsp. trilocularis</name>
    <dbReference type="NCBI Taxonomy" id="1813537"/>
    <lineage>
        <taxon>Eukaryota</taxon>
        <taxon>Viridiplantae</taxon>
        <taxon>Streptophyta</taxon>
        <taxon>Embryophyta</taxon>
        <taxon>Tracheophyta</taxon>
        <taxon>Spermatophyta</taxon>
        <taxon>Magnoliopsida</taxon>
        <taxon>eudicotyledons</taxon>
        <taxon>Gunneridae</taxon>
        <taxon>Pentapetalae</taxon>
        <taxon>rosids</taxon>
        <taxon>malvids</taxon>
        <taxon>Brassicales</taxon>
        <taxon>Brassicaceae</taxon>
        <taxon>Brassiceae</taxon>
        <taxon>Brassica</taxon>
    </lineage>
</organism>
<protein>
    <submittedName>
        <fullName evidence="2">Uncharacterized protein</fullName>
    </submittedName>
</protein>
<proteinExistence type="predicted"/>
<dbReference type="EMBL" id="JADBGQ010000002">
    <property type="protein sequence ID" value="KAG5409713.1"/>
    <property type="molecule type" value="Genomic_DNA"/>
</dbReference>
<name>A0ABQ7NFN7_BRACM</name>